<organism evidence="2 3">
    <name type="scientific">Aquisphaera giovannonii</name>
    <dbReference type="NCBI Taxonomy" id="406548"/>
    <lineage>
        <taxon>Bacteria</taxon>
        <taxon>Pseudomonadati</taxon>
        <taxon>Planctomycetota</taxon>
        <taxon>Planctomycetia</taxon>
        <taxon>Isosphaerales</taxon>
        <taxon>Isosphaeraceae</taxon>
        <taxon>Aquisphaera</taxon>
    </lineage>
</organism>
<dbReference type="RefSeq" id="WP_148598143.1">
    <property type="nucleotide sequence ID" value="NZ_CP042997.1"/>
</dbReference>
<dbReference type="EMBL" id="CP042997">
    <property type="protein sequence ID" value="QEH38730.1"/>
    <property type="molecule type" value="Genomic_DNA"/>
</dbReference>
<proteinExistence type="predicted"/>
<gene>
    <name evidence="2" type="ORF">OJF2_73360</name>
</gene>
<sequence precursor="true">MRHATRLPALLLILVPCAGFLPAQESAAGKNDEATLRAQAGTWAAVSFRRDGKETPADIVRTITRTVEGDHVVWKRDGKSFAGTNLVLGVQTIGGKGVKTIDVLPDGGPSKGKRVLGIYKQDGDELTLCMADPDKPRPTSFEAEPGSHQTLMVFRRQNSD</sequence>
<dbReference type="OrthoDB" id="292826at2"/>
<dbReference type="InterPro" id="IPR017504">
    <property type="entry name" value="CHP03067_Planctomycetes"/>
</dbReference>
<evidence type="ECO:0000313" key="3">
    <source>
        <dbReference type="Proteomes" id="UP000324233"/>
    </source>
</evidence>
<evidence type="ECO:0000313" key="2">
    <source>
        <dbReference type="EMBL" id="QEH38730.1"/>
    </source>
</evidence>
<dbReference type="AlphaFoldDB" id="A0A5B9WFQ4"/>
<keyword evidence="3" id="KW-1185">Reference proteome</keyword>
<dbReference type="KEGG" id="agv:OJF2_73360"/>
<reference evidence="2 3" key="1">
    <citation type="submission" date="2019-08" db="EMBL/GenBank/DDBJ databases">
        <title>Deep-cultivation of Planctomycetes and their phenomic and genomic characterization uncovers novel biology.</title>
        <authorList>
            <person name="Wiegand S."/>
            <person name="Jogler M."/>
            <person name="Boedeker C."/>
            <person name="Pinto D."/>
            <person name="Vollmers J."/>
            <person name="Rivas-Marin E."/>
            <person name="Kohn T."/>
            <person name="Peeters S.H."/>
            <person name="Heuer A."/>
            <person name="Rast P."/>
            <person name="Oberbeckmann S."/>
            <person name="Bunk B."/>
            <person name="Jeske O."/>
            <person name="Meyerdierks A."/>
            <person name="Storesund J.E."/>
            <person name="Kallscheuer N."/>
            <person name="Luecker S."/>
            <person name="Lage O.M."/>
            <person name="Pohl T."/>
            <person name="Merkel B.J."/>
            <person name="Hornburger P."/>
            <person name="Mueller R.-W."/>
            <person name="Bruemmer F."/>
            <person name="Labrenz M."/>
            <person name="Spormann A.M."/>
            <person name="Op den Camp H."/>
            <person name="Overmann J."/>
            <person name="Amann R."/>
            <person name="Jetten M.S.M."/>
            <person name="Mascher T."/>
            <person name="Medema M.H."/>
            <person name="Devos D.P."/>
            <person name="Kaster A.-K."/>
            <person name="Ovreas L."/>
            <person name="Rohde M."/>
            <person name="Galperin M.Y."/>
            <person name="Jogler C."/>
        </authorList>
    </citation>
    <scope>NUCLEOTIDE SEQUENCE [LARGE SCALE GENOMIC DNA]</scope>
    <source>
        <strain evidence="2 3">OJF2</strain>
    </source>
</reference>
<evidence type="ECO:0008006" key="4">
    <source>
        <dbReference type="Google" id="ProtNLM"/>
    </source>
</evidence>
<name>A0A5B9WFQ4_9BACT</name>
<feature type="signal peptide" evidence="1">
    <location>
        <begin position="1"/>
        <end position="27"/>
    </location>
</feature>
<keyword evidence="1" id="KW-0732">Signal</keyword>
<evidence type="ECO:0000256" key="1">
    <source>
        <dbReference type="SAM" id="SignalP"/>
    </source>
</evidence>
<feature type="chain" id="PRO_5022775976" description="TIGR03067 domain-containing protein" evidence="1">
    <location>
        <begin position="28"/>
        <end position="160"/>
    </location>
</feature>
<accession>A0A5B9WFQ4</accession>
<dbReference type="Proteomes" id="UP000324233">
    <property type="component" value="Chromosome"/>
</dbReference>
<dbReference type="NCBIfam" id="TIGR03067">
    <property type="entry name" value="Planc_TIGR03067"/>
    <property type="match status" value="1"/>
</dbReference>
<protein>
    <recommendedName>
        <fullName evidence="4">TIGR03067 domain-containing protein</fullName>
    </recommendedName>
</protein>